<keyword evidence="1" id="KW-0472">Membrane</keyword>
<organism evidence="2 3">
    <name type="scientific">Dreissena polymorpha</name>
    <name type="common">Zebra mussel</name>
    <name type="synonym">Mytilus polymorpha</name>
    <dbReference type="NCBI Taxonomy" id="45954"/>
    <lineage>
        <taxon>Eukaryota</taxon>
        <taxon>Metazoa</taxon>
        <taxon>Spiralia</taxon>
        <taxon>Lophotrochozoa</taxon>
        <taxon>Mollusca</taxon>
        <taxon>Bivalvia</taxon>
        <taxon>Autobranchia</taxon>
        <taxon>Heteroconchia</taxon>
        <taxon>Euheterodonta</taxon>
        <taxon>Imparidentia</taxon>
        <taxon>Neoheterodontei</taxon>
        <taxon>Myida</taxon>
        <taxon>Dreissenoidea</taxon>
        <taxon>Dreissenidae</taxon>
        <taxon>Dreissena</taxon>
    </lineage>
</organism>
<protein>
    <submittedName>
        <fullName evidence="2">Uncharacterized protein</fullName>
    </submittedName>
</protein>
<keyword evidence="3" id="KW-1185">Reference proteome</keyword>
<dbReference type="AlphaFoldDB" id="A0A9D4I7R6"/>
<reference evidence="2" key="1">
    <citation type="journal article" date="2019" name="bioRxiv">
        <title>The Genome of the Zebra Mussel, Dreissena polymorpha: A Resource for Invasive Species Research.</title>
        <authorList>
            <person name="McCartney M.A."/>
            <person name="Auch B."/>
            <person name="Kono T."/>
            <person name="Mallez S."/>
            <person name="Zhang Y."/>
            <person name="Obille A."/>
            <person name="Becker A."/>
            <person name="Abrahante J.E."/>
            <person name="Garbe J."/>
            <person name="Badalamenti J.P."/>
            <person name="Herman A."/>
            <person name="Mangelson H."/>
            <person name="Liachko I."/>
            <person name="Sullivan S."/>
            <person name="Sone E.D."/>
            <person name="Koren S."/>
            <person name="Silverstein K.A.T."/>
            <person name="Beckman K.B."/>
            <person name="Gohl D.M."/>
        </authorList>
    </citation>
    <scope>NUCLEOTIDE SEQUENCE</scope>
    <source>
        <strain evidence="2">Duluth1</strain>
        <tissue evidence="2">Whole animal</tissue>
    </source>
</reference>
<accession>A0A9D4I7R6</accession>
<evidence type="ECO:0000256" key="1">
    <source>
        <dbReference type="SAM" id="Phobius"/>
    </source>
</evidence>
<feature type="transmembrane region" description="Helical" evidence="1">
    <location>
        <begin position="83"/>
        <end position="101"/>
    </location>
</feature>
<comment type="caution">
    <text evidence="2">The sequence shown here is derived from an EMBL/GenBank/DDBJ whole genome shotgun (WGS) entry which is preliminary data.</text>
</comment>
<name>A0A9D4I7R6_DREPO</name>
<dbReference type="EMBL" id="JAIWYP010000010">
    <property type="protein sequence ID" value="KAH3750293.1"/>
    <property type="molecule type" value="Genomic_DNA"/>
</dbReference>
<sequence>MQFTYTTSCTNKSPSCTSGQYAVCIERERGQGVAVPAGISFHPIGRELHPWQHGPVILTSHKPGTSLQGGVAPDVTGTTYLTMWLYCIACQIVFIFLFCNVKECVNYY</sequence>
<gene>
    <name evidence="2" type="ORF">DPMN_184813</name>
</gene>
<reference evidence="2" key="2">
    <citation type="submission" date="2020-11" db="EMBL/GenBank/DDBJ databases">
        <authorList>
            <person name="McCartney M.A."/>
            <person name="Auch B."/>
            <person name="Kono T."/>
            <person name="Mallez S."/>
            <person name="Becker A."/>
            <person name="Gohl D.M."/>
            <person name="Silverstein K.A.T."/>
            <person name="Koren S."/>
            <person name="Bechman K.B."/>
            <person name="Herman A."/>
            <person name="Abrahante J.E."/>
            <person name="Garbe J."/>
        </authorList>
    </citation>
    <scope>NUCLEOTIDE SEQUENCE</scope>
    <source>
        <strain evidence="2">Duluth1</strain>
        <tissue evidence="2">Whole animal</tissue>
    </source>
</reference>
<keyword evidence="1" id="KW-1133">Transmembrane helix</keyword>
<keyword evidence="1" id="KW-0812">Transmembrane</keyword>
<evidence type="ECO:0000313" key="2">
    <source>
        <dbReference type="EMBL" id="KAH3750293.1"/>
    </source>
</evidence>
<dbReference type="Proteomes" id="UP000828390">
    <property type="component" value="Unassembled WGS sequence"/>
</dbReference>
<evidence type="ECO:0000313" key="3">
    <source>
        <dbReference type="Proteomes" id="UP000828390"/>
    </source>
</evidence>
<proteinExistence type="predicted"/>